<dbReference type="InterPro" id="IPR036515">
    <property type="entry name" value="Transposase_17_sf"/>
</dbReference>
<protein>
    <recommendedName>
        <fullName evidence="1">Transposase IS200-like domain-containing protein</fullName>
    </recommendedName>
</protein>
<evidence type="ECO:0000313" key="2">
    <source>
        <dbReference type="EMBL" id="VAW30671.1"/>
    </source>
</evidence>
<name>A0A3B0UI01_9ZZZZ</name>
<gene>
    <name evidence="2" type="ORF">MNBD_BACTEROID07-1659</name>
</gene>
<dbReference type="GO" id="GO:0006313">
    <property type="term" value="P:DNA transposition"/>
    <property type="evidence" value="ECO:0007669"/>
    <property type="project" value="InterPro"/>
</dbReference>
<sequence>MSEKYKFHNEGGIYFITPTIVEWIDLFTRKEYCELVLDALKFCQQKKGLVIHAWCIMPSHLHLIVSKQGDETLSGIIRDFKKFASKAIIQEINSINESRRPWLLKEFKIAGTHIKRIKKYKVWQDGNHPVELDTNKMLDQRLDYLHNNPVEQGIVFRAEDYCYSSAVDYIGETGLLKIEKID</sequence>
<dbReference type="InterPro" id="IPR002686">
    <property type="entry name" value="Transposase_17"/>
</dbReference>
<feature type="domain" description="Transposase IS200-like" evidence="1">
    <location>
        <begin position="9"/>
        <end position="148"/>
    </location>
</feature>
<dbReference type="NCBIfam" id="NF047646">
    <property type="entry name" value="REP_Tyr_transpos"/>
    <property type="match status" value="1"/>
</dbReference>
<dbReference type="Pfam" id="PF01797">
    <property type="entry name" value="Y1_Tnp"/>
    <property type="match status" value="1"/>
</dbReference>
<dbReference type="AlphaFoldDB" id="A0A3B0UI01"/>
<dbReference type="SUPFAM" id="SSF143422">
    <property type="entry name" value="Transposase IS200-like"/>
    <property type="match status" value="1"/>
</dbReference>
<dbReference type="EMBL" id="UOET01000550">
    <property type="protein sequence ID" value="VAW30671.1"/>
    <property type="molecule type" value="Genomic_DNA"/>
</dbReference>
<dbReference type="InterPro" id="IPR052715">
    <property type="entry name" value="RAYT_transposase"/>
</dbReference>
<dbReference type="GO" id="GO:0043565">
    <property type="term" value="F:sequence-specific DNA binding"/>
    <property type="evidence" value="ECO:0007669"/>
    <property type="project" value="TreeGrafter"/>
</dbReference>
<dbReference type="Gene3D" id="3.30.70.1290">
    <property type="entry name" value="Transposase IS200-like"/>
    <property type="match status" value="1"/>
</dbReference>
<proteinExistence type="predicted"/>
<accession>A0A3B0UI01</accession>
<dbReference type="PANTHER" id="PTHR36966:SF1">
    <property type="entry name" value="REP-ASSOCIATED TYROSINE TRANSPOSASE"/>
    <property type="match status" value="1"/>
</dbReference>
<dbReference type="GO" id="GO:0004803">
    <property type="term" value="F:transposase activity"/>
    <property type="evidence" value="ECO:0007669"/>
    <property type="project" value="InterPro"/>
</dbReference>
<reference evidence="2" key="1">
    <citation type="submission" date="2018-06" db="EMBL/GenBank/DDBJ databases">
        <authorList>
            <person name="Zhirakovskaya E."/>
        </authorList>
    </citation>
    <scope>NUCLEOTIDE SEQUENCE</scope>
</reference>
<evidence type="ECO:0000259" key="1">
    <source>
        <dbReference type="SMART" id="SM01321"/>
    </source>
</evidence>
<dbReference type="PANTHER" id="PTHR36966">
    <property type="entry name" value="REP-ASSOCIATED TYROSINE TRANSPOSASE"/>
    <property type="match status" value="1"/>
</dbReference>
<dbReference type="SMART" id="SM01321">
    <property type="entry name" value="Y1_Tnp"/>
    <property type="match status" value="1"/>
</dbReference>
<organism evidence="2">
    <name type="scientific">hydrothermal vent metagenome</name>
    <dbReference type="NCBI Taxonomy" id="652676"/>
    <lineage>
        <taxon>unclassified sequences</taxon>
        <taxon>metagenomes</taxon>
        <taxon>ecological metagenomes</taxon>
    </lineage>
</organism>